<dbReference type="PATRIC" id="fig|1214242.5.peg.2933"/>
<reference evidence="2 3" key="2">
    <citation type="journal article" date="2013" name="J. Biotechnol.">
        <title>Complete genome sequence of the kirromycin producer Streptomyces collinus Tu 365 consisting of a linear chromosome and two linear plasmids.</title>
        <authorList>
            <person name="Ruckert C."/>
            <person name="Szczepanowski R."/>
            <person name="Albersmeier A."/>
            <person name="Goesmann A."/>
            <person name="Iftime D."/>
            <person name="Musiol E.M."/>
            <person name="Blin K."/>
            <person name="Wohlleben W."/>
            <person name="Puhler A."/>
            <person name="Kalinowski J."/>
            <person name="Weber T."/>
        </authorList>
    </citation>
    <scope>NUCLEOTIDE SEQUENCE [LARGE SCALE GENOMIC DNA]</scope>
    <source>
        <strain evidence="3">DSM 40733 / Tue 365</strain>
    </source>
</reference>
<dbReference type="KEGG" id="sci:B446_14315"/>
<feature type="chain" id="PRO_5004532805" description="Secreted protein" evidence="1">
    <location>
        <begin position="29"/>
        <end position="170"/>
    </location>
</feature>
<dbReference type="RefSeq" id="WP_020940152.1">
    <property type="nucleotide sequence ID" value="NC_021985.1"/>
</dbReference>
<dbReference type="STRING" id="1214242.B446_14315"/>
<feature type="signal peptide" evidence="1">
    <location>
        <begin position="1"/>
        <end position="28"/>
    </location>
</feature>
<sequence length="170" mass="16855">MKPTTRGTLAAVVTGVAAAVGATAPALAAGAVPVPVPLNGVSQSLGTEVPKVGLEVPLVKPGAPEGPRYVTGRLLPERALPQVPLNGALPGANLRAPLPRVLGDDFDHVGVDAPASDLRTAGPGLSLDAPLTAPDPHHFGLPEPKLPQAGLLAPVLRTVPAANLGLGPGL</sequence>
<evidence type="ECO:0000313" key="3">
    <source>
        <dbReference type="Proteomes" id="UP000015423"/>
    </source>
</evidence>
<dbReference type="HOGENOM" id="CLU_1593657_0_0_11"/>
<organism evidence="2 3">
    <name type="scientific">Streptomyces collinus (strain DSM 40733 / Tue 365)</name>
    <dbReference type="NCBI Taxonomy" id="1214242"/>
    <lineage>
        <taxon>Bacteria</taxon>
        <taxon>Bacillati</taxon>
        <taxon>Actinomycetota</taxon>
        <taxon>Actinomycetes</taxon>
        <taxon>Kitasatosporales</taxon>
        <taxon>Streptomycetaceae</taxon>
        <taxon>Streptomyces</taxon>
    </lineage>
</organism>
<accession>S5UV20</accession>
<name>S5UV20_STRC3</name>
<evidence type="ECO:0008006" key="4">
    <source>
        <dbReference type="Google" id="ProtNLM"/>
    </source>
</evidence>
<gene>
    <name evidence="2" type="ORF">B446_14315</name>
</gene>
<dbReference type="EMBL" id="CP006259">
    <property type="protein sequence ID" value="AGS69681.1"/>
    <property type="molecule type" value="Genomic_DNA"/>
</dbReference>
<evidence type="ECO:0000313" key="2">
    <source>
        <dbReference type="EMBL" id="AGS69681.1"/>
    </source>
</evidence>
<dbReference type="Proteomes" id="UP000015423">
    <property type="component" value="Chromosome"/>
</dbReference>
<reference evidence="3" key="1">
    <citation type="submission" date="2012-10" db="EMBL/GenBank/DDBJ databases">
        <title>The complete genome sequence of Streptomyces collinus Tu 365.</title>
        <authorList>
            <person name="Ruckert C."/>
            <person name="Szczepanowski R."/>
            <person name="Goesmann A."/>
            <person name="Pross E.K."/>
            <person name="Musiol E.M."/>
            <person name="Blin K."/>
            <person name="Wohlleben W."/>
            <person name="Puhler A."/>
            <person name="Weber T."/>
            <person name="Kalinowski J."/>
        </authorList>
    </citation>
    <scope>NUCLEOTIDE SEQUENCE [LARGE SCALE GENOMIC DNA]</scope>
    <source>
        <strain evidence="3">DSM 40733 / Tue 365</strain>
    </source>
</reference>
<evidence type="ECO:0000256" key="1">
    <source>
        <dbReference type="SAM" id="SignalP"/>
    </source>
</evidence>
<proteinExistence type="predicted"/>
<keyword evidence="1" id="KW-0732">Signal</keyword>
<protein>
    <recommendedName>
        <fullName evidence="4">Secreted protein</fullName>
    </recommendedName>
</protein>
<dbReference type="eggNOG" id="ENOG502ZH2Y">
    <property type="taxonomic scope" value="Bacteria"/>
</dbReference>
<keyword evidence="3" id="KW-1185">Reference proteome</keyword>
<dbReference type="AlphaFoldDB" id="S5UV20"/>